<dbReference type="OrthoDB" id="3795190at2759"/>
<feature type="compositionally biased region" description="Basic and acidic residues" evidence="1">
    <location>
        <begin position="53"/>
        <end position="66"/>
    </location>
</feature>
<organism evidence="2 3">
    <name type="scientific">Curvularia clavata</name>
    <dbReference type="NCBI Taxonomy" id="95742"/>
    <lineage>
        <taxon>Eukaryota</taxon>
        <taxon>Fungi</taxon>
        <taxon>Dikarya</taxon>
        <taxon>Ascomycota</taxon>
        <taxon>Pezizomycotina</taxon>
        <taxon>Dothideomycetes</taxon>
        <taxon>Pleosporomycetidae</taxon>
        <taxon>Pleosporales</taxon>
        <taxon>Pleosporineae</taxon>
        <taxon>Pleosporaceae</taxon>
        <taxon>Curvularia</taxon>
    </lineage>
</organism>
<feature type="region of interest" description="Disordered" evidence="1">
    <location>
        <begin position="1"/>
        <end position="36"/>
    </location>
</feature>
<dbReference type="Proteomes" id="UP001056012">
    <property type="component" value="Chromosome 8"/>
</dbReference>
<protein>
    <submittedName>
        <fullName evidence="2">Uncharacterized protein</fullName>
    </submittedName>
</protein>
<gene>
    <name evidence="2" type="ORF">yc1106_09794</name>
</gene>
<dbReference type="VEuPathDB" id="FungiDB:yc1106_09794"/>
<dbReference type="EMBL" id="CP089281">
    <property type="protein sequence ID" value="USP82520.1"/>
    <property type="molecule type" value="Genomic_DNA"/>
</dbReference>
<keyword evidence="3" id="KW-1185">Reference proteome</keyword>
<feature type="region of interest" description="Disordered" evidence="1">
    <location>
        <begin position="53"/>
        <end position="90"/>
    </location>
</feature>
<reference evidence="2" key="1">
    <citation type="submission" date="2021-12" db="EMBL/GenBank/DDBJ databases">
        <title>Curvularia clavata genome.</title>
        <authorList>
            <person name="Cao Y."/>
        </authorList>
    </citation>
    <scope>NUCLEOTIDE SEQUENCE</scope>
    <source>
        <strain evidence="2">Yc1106</strain>
    </source>
</reference>
<name>A0A9Q8ZIV2_CURCL</name>
<accession>A0A9Q8ZIV2</accession>
<evidence type="ECO:0000313" key="3">
    <source>
        <dbReference type="Proteomes" id="UP001056012"/>
    </source>
</evidence>
<sequence>MDSSTTKKGATNTSWPSTATVVSPPPKSPLSPCSPDKTAELWDRYEKLALEKATERDQLNNRRSEQYHGLPSRTKLDSNSSRRHTAMPSTTASICKTCQHPITYASGICERCIKTIVVLRKAGETTPPLSPTESTTGFTDAGSPSQATPRSEVITPSYSSPKRPSFCPLPSHAAPALLNRCKKSPSEPSQPSLHLDTTSPPYTTRSQVSSPPMTPTSPHYASPVAPPTAHSICSTRRSSLANVTMVPKPAYLHVRNDSGTPSEFSTLYQTISTATTPPGSLHRFGYPLQNATSVWDDWDTEEEEEEEPEVEADRAGISSWMGRRKGKARGGKPSLEQSVEGACGEGEQSRTEGSVRIRGGSASVVTEKVRKPSGIIRALSCGCGAE</sequence>
<feature type="region of interest" description="Disordered" evidence="1">
    <location>
        <begin position="302"/>
        <end position="361"/>
    </location>
</feature>
<feature type="compositionally biased region" description="Polar residues" evidence="1">
    <location>
        <begin position="186"/>
        <end position="219"/>
    </location>
</feature>
<feature type="region of interest" description="Disordered" evidence="1">
    <location>
        <begin position="181"/>
        <end position="233"/>
    </location>
</feature>
<dbReference type="AlphaFoldDB" id="A0A9Q8ZIV2"/>
<feature type="region of interest" description="Disordered" evidence="1">
    <location>
        <begin position="124"/>
        <end position="166"/>
    </location>
</feature>
<feature type="compositionally biased region" description="Polar residues" evidence="1">
    <location>
        <begin position="1"/>
        <end position="21"/>
    </location>
</feature>
<evidence type="ECO:0000256" key="1">
    <source>
        <dbReference type="SAM" id="MobiDB-lite"/>
    </source>
</evidence>
<evidence type="ECO:0000313" key="2">
    <source>
        <dbReference type="EMBL" id="USP82520.1"/>
    </source>
</evidence>
<feature type="compositionally biased region" description="Low complexity" evidence="1">
    <location>
        <begin position="124"/>
        <end position="136"/>
    </location>
</feature>
<feature type="compositionally biased region" description="Polar residues" evidence="1">
    <location>
        <begin position="142"/>
        <end position="162"/>
    </location>
</feature>
<proteinExistence type="predicted"/>